<keyword evidence="2" id="KW-1185">Reference proteome</keyword>
<evidence type="ECO:0000313" key="2">
    <source>
        <dbReference type="Proteomes" id="UP000605676"/>
    </source>
</evidence>
<gene>
    <name evidence="1" type="ORF">JIV24_09085</name>
</gene>
<proteinExistence type="predicted"/>
<sequence length="199" mass="23206">MNPRATEDGKHLFDDNTDMKFPFHFTYNLVAVGLAEGAITANDQKVNFRLTNNSNPLHDLLKGMINLVFEPSHIWGEDNVSWVDWYEENGALKWVLSTEDGHTVHVKVIRFEDFFDETSGKLVLETAIGLLDFYYAIIHQLDIMLKKDGLLNYEQKWQKDEFPFTYFLLLKKHLIEKGHWIPTKERLGTLSDEIDFLLT</sequence>
<name>A0ABS1HIJ2_9BACT</name>
<dbReference type="EMBL" id="JAENRR010000016">
    <property type="protein sequence ID" value="MBK3517488.1"/>
    <property type="molecule type" value="Genomic_DNA"/>
</dbReference>
<protein>
    <submittedName>
        <fullName evidence="1">Uncharacterized protein</fullName>
    </submittedName>
</protein>
<comment type="caution">
    <text evidence="1">The sequence shown here is derived from an EMBL/GenBank/DDBJ whole genome shotgun (WGS) entry which is preliminary data.</text>
</comment>
<dbReference type="RefSeq" id="WP_200464717.1">
    <property type="nucleotide sequence ID" value="NZ_JAENRR010000016.1"/>
</dbReference>
<organism evidence="1 2">
    <name type="scientific">Carboxylicivirga marina</name>
    <dbReference type="NCBI Taxonomy" id="2800988"/>
    <lineage>
        <taxon>Bacteria</taxon>
        <taxon>Pseudomonadati</taxon>
        <taxon>Bacteroidota</taxon>
        <taxon>Bacteroidia</taxon>
        <taxon>Marinilabiliales</taxon>
        <taxon>Marinilabiliaceae</taxon>
        <taxon>Carboxylicivirga</taxon>
    </lineage>
</organism>
<accession>A0ABS1HIJ2</accession>
<dbReference type="Proteomes" id="UP000605676">
    <property type="component" value="Unassembled WGS sequence"/>
</dbReference>
<reference evidence="1 2" key="1">
    <citation type="submission" date="2021-01" db="EMBL/GenBank/DDBJ databases">
        <title>Carboxyliciviraga sp.nov., isolated from coastal sediments.</title>
        <authorList>
            <person name="Lu D."/>
            <person name="Zhang T."/>
        </authorList>
    </citation>
    <scope>NUCLEOTIDE SEQUENCE [LARGE SCALE GENOMIC DNA]</scope>
    <source>
        <strain evidence="1 2">N1Y132</strain>
    </source>
</reference>
<evidence type="ECO:0000313" key="1">
    <source>
        <dbReference type="EMBL" id="MBK3517488.1"/>
    </source>
</evidence>